<dbReference type="AlphaFoldDB" id="A0A8J7AT72"/>
<dbReference type="Pfam" id="PF13439">
    <property type="entry name" value="Glyco_transf_4"/>
    <property type="match status" value="1"/>
</dbReference>
<evidence type="ECO:0000259" key="3">
    <source>
        <dbReference type="Pfam" id="PF13439"/>
    </source>
</evidence>
<feature type="domain" description="Glycosyltransferase subfamily 4-like N-terminal" evidence="3">
    <location>
        <begin position="19"/>
        <end position="188"/>
    </location>
</feature>
<protein>
    <submittedName>
        <fullName evidence="4">Glycosyltransferase family 4 protein</fullName>
    </submittedName>
</protein>
<gene>
    <name evidence="4" type="ORF">IQ241_22495</name>
</gene>
<reference evidence="4" key="1">
    <citation type="submission" date="2020-10" db="EMBL/GenBank/DDBJ databases">
        <authorList>
            <person name="Castelo-Branco R."/>
            <person name="Eusebio N."/>
            <person name="Adriana R."/>
            <person name="Vieira A."/>
            <person name="Brugerolle De Fraissinette N."/>
            <person name="Rezende De Castro R."/>
            <person name="Schneider M.P."/>
            <person name="Vasconcelos V."/>
            <person name="Leao P.N."/>
        </authorList>
    </citation>
    <scope>NUCLEOTIDE SEQUENCE</scope>
    <source>
        <strain evidence="4">LEGE 07310</strain>
    </source>
</reference>
<dbReference type="RefSeq" id="WP_193911568.1">
    <property type="nucleotide sequence ID" value="NZ_JADEXG010000079.1"/>
</dbReference>
<keyword evidence="5" id="KW-1185">Reference proteome</keyword>
<evidence type="ECO:0000313" key="4">
    <source>
        <dbReference type="EMBL" id="MBE9080025.1"/>
    </source>
</evidence>
<dbReference type="Pfam" id="PF00534">
    <property type="entry name" value="Glycos_transf_1"/>
    <property type="match status" value="1"/>
</dbReference>
<dbReference type="GO" id="GO:0009103">
    <property type="term" value="P:lipopolysaccharide biosynthetic process"/>
    <property type="evidence" value="ECO:0007669"/>
    <property type="project" value="TreeGrafter"/>
</dbReference>
<dbReference type="CDD" id="cd03801">
    <property type="entry name" value="GT4_PimA-like"/>
    <property type="match status" value="1"/>
</dbReference>
<dbReference type="GO" id="GO:0016757">
    <property type="term" value="F:glycosyltransferase activity"/>
    <property type="evidence" value="ECO:0007669"/>
    <property type="project" value="InterPro"/>
</dbReference>
<feature type="domain" description="Glycosyl transferase family 1" evidence="2">
    <location>
        <begin position="203"/>
        <end position="366"/>
    </location>
</feature>
<dbReference type="InterPro" id="IPR028098">
    <property type="entry name" value="Glyco_trans_4-like_N"/>
</dbReference>
<comment type="caution">
    <text evidence="4">The sequence shown here is derived from an EMBL/GenBank/DDBJ whole genome shotgun (WGS) entry which is preliminary data.</text>
</comment>
<sequence>MSIPKIAYLSFDVVPAEKGAAVHVEAFVRALGLSFGGVELVTVAAAEPAKRVDWPGVQHTVLPAAGRTLIDRVLCFRQHLRQWLRGRKFEIVHIRSIFEGLPIVEQKSQLCQKLIFEVNGLPSIELKYRYPRVTADRELMHKLISQEQICLRVADRIITPSPITRAYLIQRNVDASCIQVIANGVDPAQFTYQPPRSEATLHRFRLLYFGTLSAWQGVDLAIQALALYRRDFEAELTIAGPSRGDQVADLQKLAHKLDVADRVHFLEAQPQAELVTLMHQADAIAAPLKPNDRNLVQGCCPLKILEGMASGTPVITSDLPVVQALGENGLHFLAGTAGSAKAIKDVMLRLRAEPDLRLRLSAAARSRIEKSFTWQRANQTLIETYESLLASARQP</sequence>
<dbReference type="PANTHER" id="PTHR46401:SF2">
    <property type="entry name" value="GLYCOSYLTRANSFERASE WBBK-RELATED"/>
    <property type="match status" value="1"/>
</dbReference>
<evidence type="ECO:0000256" key="1">
    <source>
        <dbReference type="ARBA" id="ARBA00022679"/>
    </source>
</evidence>
<proteinExistence type="predicted"/>
<dbReference type="InterPro" id="IPR001296">
    <property type="entry name" value="Glyco_trans_1"/>
</dbReference>
<organism evidence="4 5">
    <name type="scientific">Vasconcelosia minhoensis LEGE 07310</name>
    <dbReference type="NCBI Taxonomy" id="915328"/>
    <lineage>
        <taxon>Bacteria</taxon>
        <taxon>Bacillati</taxon>
        <taxon>Cyanobacteriota</taxon>
        <taxon>Cyanophyceae</taxon>
        <taxon>Nodosilineales</taxon>
        <taxon>Cymatolegaceae</taxon>
        <taxon>Vasconcelosia</taxon>
        <taxon>Vasconcelosia minhoensis</taxon>
    </lineage>
</organism>
<dbReference type="PANTHER" id="PTHR46401">
    <property type="entry name" value="GLYCOSYLTRANSFERASE WBBK-RELATED"/>
    <property type="match status" value="1"/>
</dbReference>
<dbReference type="EMBL" id="JADEXG010000079">
    <property type="protein sequence ID" value="MBE9080025.1"/>
    <property type="molecule type" value="Genomic_DNA"/>
</dbReference>
<name>A0A8J7AT72_9CYAN</name>
<dbReference type="Gene3D" id="3.40.50.2000">
    <property type="entry name" value="Glycogen Phosphorylase B"/>
    <property type="match status" value="2"/>
</dbReference>
<keyword evidence="1" id="KW-0808">Transferase</keyword>
<dbReference type="SUPFAM" id="SSF53756">
    <property type="entry name" value="UDP-Glycosyltransferase/glycogen phosphorylase"/>
    <property type="match status" value="1"/>
</dbReference>
<accession>A0A8J7AT72</accession>
<dbReference type="Proteomes" id="UP000636505">
    <property type="component" value="Unassembled WGS sequence"/>
</dbReference>
<evidence type="ECO:0000313" key="5">
    <source>
        <dbReference type="Proteomes" id="UP000636505"/>
    </source>
</evidence>
<evidence type="ECO:0000259" key="2">
    <source>
        <dbReference type="Pfam" id="PF00534"/>
    </source>
</evidence>